<feature type="compositionally biased region" description="Polar residues" evidence="1">
    <location>
        <begin position="360"/>
        <end position="375"/>
    </location>
</feature>
<evidence type="ECO:0000256" key="2">
    <source>
        <dbReference type="SAM" id="Phobius"/>
    </source>
</evidence>
<feature type="transmembrane region" description="Helical" evidence="2">
    <location>
        <begin position="137"/>
        <end position="157"/>
    </location>
</feature>
<feature type="transmembrane region" description="Helical" evidence="2">
    <location>
        <begin position="275"/>
        <end position="299"/>
    </location>
</feature>
<accession>A0ABN5YUX4</accession>
<gene>
    <name evidence="3" type="ORF">MAUB_32960</name>
</gene>
<keyword evidence="2" id="KW-0472">Membrane</keyword>
<sequence length="725" mass="72531">MSATTTGGGHDIVEPVTEPAAANAAAPPALTGFAAGTTGAALLVAGVWGLHVLSSGGVSVGSVVLLLAAFTALGKGITLLQRALAPIIAAAAMAASGVPALVRALAAIVLGAVGVWWVLRGNAAAWWAHTTGAAESWTLISALVQIALIAVAGALLFGGAKSLVGLVWSSSGARPRGADTTGGSVRDRWASWWSSRPGLGLMLLAGVAAVIALSGYIVPHVTGWLAGDDLWAALTAIVGILTAGLLANTWWWGALSGWWTWAHRPHTPGGGATPMGQISAGAGVVALLWFSATAFGLAVPDAYTGPGAVPRARADCPPDCGGGNGGTNSFGPNGSQFQPPQMPDPPGQYQGGANSYPGLDQSNGISLYNPATGQSPAQGGYPQYPAQGQPGPPANGVQPPNYDAPPSAQAPAPQQAPAGSQQAPAQQPAQAPQQPAQEAPVQQGPQQPAQQPAQQPQGQPQSAQQNQPAQQGQTLQQQPPNQKPTTPKKEPNNPIDPTDLAAAATRRGSQQAGQQAGQQATQQATQQTTQRSTQAAQQATQQSTKAREQGAEKLAEKGGESLDPLPADFHMGQLGDGLTARAEYSPTGAHWGDNAKSVGALTRETAETLEKAGKRFTNIGRVLEAGQAVYELANGAPIPETVGKTAGSLLGAWGGAEAGALAGAAIGSFLPGPGTVIGGVVGGVVGGFLGSGFGSVAGEALGKGARSVGSALSSAASAVGDFFSW</sequence>
<organism evidence="3 4">
    <name type="scientific">Mycolicibacterium aubagnense</name>
    <dbReference type="NCBI Taxonomy" id="319707"/>
    <lineage>
        <taxon>Bacteria</taxon>
        <taxon>Bacillati</taxon>
        <taxon>Actinomycetota</taxon>
        <taxon>Actinomycetes</taxon>
        <taxon>Mycobacteriales</taxon>
        <taxon>Mycobacteriaceae</taxon>
        <taxon>Mycolicibacterium</taxon>
    </lineage>
</organism>
<evidence type="ECO:0000256" key="1">
    <source>
        <dbReference type="SAM" id="MobiDB-lite"/>
    </source>
</evidence>
<feature type="compositionally biased region" description="Basic and acidic residues" evidence="1">
    <location>
        <begin position="545"/>
        <end position="560"/>
    </location>
</feature>
<feature type="region of interest" description="Disordered" evidence="1">
    <location>
        <begin position="319"/>
        <end position="566"/>
    </location>
</feature>
<keyword evidence="4" id="KW-1185">Reference proteome</keyword>
<feature type="compositionally biased region" description="Low complexity" evidence="1">
    <location>
        <begin position="376"/>
        <end position="485"/>
    </location>
</feature>
<dbReference type="PANTHER" id="PTHR33137:SF4">
    <property type="entry name" value="MEDIATOR OF RNA POLYMERASE II TRANSCRIPTION SUBUNIT 15A-RELATED"/>
    <property type="match status" value="1"/>
</dbReference>
<feature type="transmembrane region" description="Helical" evidence="2">
    <location>
        <begin position="198"/>
        <end position="218"/>
    </location>
</feature>
<dbReference type="EMBL" id="AP022577">
    <property type="protein sequence ID" value="BBX85423.1"/>
    <property type="molecule type" value="Genomic_DNA"/>
</dbReference>
<reference evidence="3 4" key="1">
    <citation type="journal article" date="2019" name="Emerg. Microbes Infect.">
        <title>Comprehensive subspecies identification of 175 nontuberculous mycobacteria species based on 7547 genomic profiles.</title>
        <authorList>
            <person name="Matsumoto Y."/>
            <person name="Kinjo T."/>
            <person name="Motooka D."/>
            <person name="Nabeya D."/>
            <person name="Jung N."/>
            <person name="Uechi K."/>
            <person name="Horii T."/>
            <person name="Iida T."/>
            <person name="Fujita J."/>
            <person name="Nakamura S."/>
        </authorList>
    </citation>
    <scope>NUCLEOTIDE SEQUENCE [LARGE SCALE GENOMIC DNA]</scope>
    <source>
        <strain evidence="3 4">JCM 15296</strain>
    </source>
</reference>
<proteinExistence type="predicted"/>
<feature type="transmembrane region" description="Helical" evidence="2">
    <location>
        <begin position="48"/>
        <end position="72"/>
    </location>
</feature>
<dbReference type="PANTHER" id="PTHR33137">
    <property type="entry name" value="MEDIATOR OF RNA POLYMERASE II TRANSCRIPTION SUBUNIT 15A-RELATED"/>
    <property type="match status" value="1"/>
</dbReference>
<evidence type="ECO:0000313" key="3">
    <source>
        <dbReference type="EMBL" id="BBX85423.1"/>
    </source>
</evidence>
<evidence type="ECO:0000313" key="4">
    <source>
        <dbReference type="Proteomes" id="UP000465609"/>
    </source>
</evidence>
<name>A0ABN5YUX4_9MYCO</name>
<dbReference type="InterPro" id="IPR044661">
    <property type="entry name" value="MED15a/b/c-like"/>
</dbReference>
<protein>
    <submittedName>
        <fullName evidence="3">Uncharacterized protein</fullName>
    </submittedName>
</protein>
<keyword evidence="2" id="KW-1133">Transmembrane helix</keyword>
<keyword evidence="2" id="KW-0812">Transmembrane</keyword>
<dbReference type="RefSeq" id="WP_138233278.1">
    <property type="nucleotide sequence ID" value="NZ_AP022577.1"/>
</dbReference>
<dbReference type="Proteomes" id="UP000465609">
    <property type="component" value="Chromosome"/>
</dbReference>
<feature type="compositionally biased region" description="Low complexity" evidence="1">
    <location>
        <begin position="501"/>
        <end position="544"/>
    </location>
</feature>
<feature type="transmembrane region" description="Helical" evidence="2">
    <location>
        <begin position="84"/>
        <end position="117"/>
    </location>
</feature>
<feature type="transmembrane region" description="Helical" evidence="2">
    <location>
        <begin position="230"/>
        <end position="254"/>
    </location>
</feature>